<accession>A0A101LVP5</accession>
<protein>
    <submittedName>
        <fullName evidence="1">Uncharacterized protein</fullName>
    </submittedName>
</protein>
<sequence length="91" mass="10174">MQWLKDALEKLTNPIHEAHVQECDIQGLLPLRKIPLTQQKIVSTADALERAIKIEAMARYPGNNRAMGPQGGLDLSQMQNQLAALTEKIQE</sequence>
<name>A0A101LVP5_PICGL</name>
<dbReference type="AlphaFoldDB" id="A0A101LVP5"/>
<evidence type="ECO:0000313" key="2">
    <source>
        <dbReference type="EMBL" id="KUM48743.1"/>
    </source>
</evidence>
<dbReference type="EMBL" id="LKAM01000005">
    <property type="protein sequence ID" value="KUM48743.1"/>
    <property type="molecule type" value="Genomic_DNA"/>
</dbReference>
<dbReference type="EMBL" id="LKAM01000012">
    <property type="protein sequence ID" value="KUM46227.1"/>
    <property type="molecule type" value="Genomic_DNA"/>
</dbReference>
<comment type="caution">
    <text evidence="1">The sequence shown here is derived from an EMBL/GenBank/DDBJ whole genome shotgun (WGS) entry which is preliminary data.</text>
</comment>
<gene>
    <name evidence="1" type="ORF">ABT39_MTgene1733</name>
    <name evidence="2" type="ORF">ABT39_MTgene4758</name>
</gene>
<organism evidence="1">
    <name type="scientific">Picea glauca</name>
    <name type="common">White spruce</name>
    <name type="synonym">Pinus glauca</name>
    <dbReference type="NCBI Taxonomy" id="3330"/>
    <lineage>
        <taxon>Eukaryota</taxon>
        <taxon>Viridiplantae</taxon>
        <taxon>Streptophyta</taxon>
        <taxon>Embryophyta</taxon>
        <taxon>Tracheophyta</taxon>
        <taxon>Spermatophyta</taxon>
        <taxon>Pinopsida</taxon>
        <taxon>Pinidae</taxon>
        <taxon>Conifers I</taxon>
        <taxon>Pinales</taxon>
        <taxon>Pinaceae</taxon>
        <taxon>Picea</taxon>
    </lineage>
</organism>
<reference evidence="1" key="1">
    <citation type="journal article" date="2015" name="Genome Biol. Evol.">
        <title>Organellar Genomes of White Spruce (Picea glauca): Assembly and Annotation.</title>
        <authorList>
            <person name="Jackman S.D."/>
            <person name="Warren R.L."/>
            <person name="Gibb E.A."/>
            <person name="Vandervalk B.P."/>
            <person name="Mohamadi H."/>
            <person name="Chu J."/>
            <person name="Raymond A."/>
            <person name="Pleasance S."/>
            <person name="Coope R."/>
            <person name="Wildung M.R."/>
            <person name="Ritland C.E."/>
            <person name="Bousquet J."/>
            <person name="Jones S.J."/>
            <person name="Bohlmann J."/>
            <person name="Birol I."/>
        </authorList>
    </citation>
    <scope>NUCLEOTIDE SEQUENCE [LARGE SCALE GENOMIC DNA]</scope>
    <source>
        <tissue evidence="1">Flushing bud</tissue>
    </source>
</reference>
<keyword evidence="1" id="KW-0496">Mitochondrion</keyword>
<geneLocation type="mitochondrion" evidence="1"/>
<evidence type="ECO:0000313" key="1">
    <source>
        <dbReference type="EMBL" id="KUM46227.1"/>
    </source>
</evidence>
<proteinExistence type="predicted"/>